<dbReference type="PANTHER" id="PTHR13046:SF0">
    <property type="entry name" value="CAAX PRENYL PROTEASE 2"/>
    <property type="match status" value="1"/>
</dbReference>
<evidence type="ECO:0000256" key="1">
    <source>
        <dbReference type="ARBA" id="ARBA00004477"/>
    </source>
</evidence>
<evidence type="ECO:0000256" key="3">
    <source>
        <dbReference type="ARBA" id="ARBA00022670"/>
    </source>
</evidence>
<keyword evidence="12" id="KW-0732">Signal</keyword>
<evidence type="ECO:0000256" key="5">
    <source>
        <dbReference type="ARBA" id="ARBA00022801"/>
    </source>
</evidence>
<dbReference type="GO" id="GO:0005789">
    <property type="term" value="C:endoplasmic reticulum membrane"/>
    <property type="evidence" value="ECO:0007669"/>
    <property type="project" value="UniProtKB-SubCell"/>
</dbReference>
<evidence type="ECO:0000313" key="15">
    <source>
        <dbReference type="Proteomes" id="UP000019375"/>
    </source>
</evidence>
<keyword evidence="4 11" id="KW-0812">Transmembrane</keyword>
<organism evidence="14 15">
    <name type="scientific">Zygosaccharomyces bailii (strain CLIB 213 / ATCC 58445 / CBS 680 / BCRC 21525 / NBRC 1098 / NCYC 1416 / NRRL Y-2227)</name>
    <dbReference type="NCBI Taxonomy" id="1333698"/>
    <lineage>
        <taxon>Eukaryota</taxon>
        <taxon>Fungi</taxon>
        <taxon>Dikarya</taxon>
        <taxon>Ascomycota</taxon>
        <taxon>Saccharomycotina</taxon>
        <taxon>Saccharomycetes</taxon>
        <taxon>Saccharomycetales</taxon>
        <taxon>Saccharomycetaceae</taxon>
        <taxon>Zygosaccharomyces</taxon>
    </lineage>
</organism>
<evidence type="ECO:0000256" key="7">
    <source>
        <dbReference type="ARBA" id="ARBA00022989"/>
    </source>
</evidence>
<evidence type="ECO:0000256" key="11">
    <source>
        <dbReference type="SAM" id="Phobius"/>
    </source>
</evidence>
<evidence type="ECO:0000259" key="13">
    <source>
        <dbReference type="Pfam" id="PF02517"/>
    </source>
</evidence>
<gene>
    <name evidence="14" type="ORF">BN860_07250g</name>
</gene>
<dbReference type="GO" id="GO:0071586">
    <property type="term" value="P:CAAX-box protein processing"/>
    <property type="evidence" value="ECO:0007669"/>
    <property type="project" value="InterPro"/>
</dbReference>
<feature type="chain" id="PRO_5035167991" description="intramembrane prenyl-peptidase Rce1" evidence="12">
    <location>
        <begin position="23"/>
        <end position="302"/>
    </location>
</feature>
<dbReference type="PANTHER" id="PTHR13046">
    <property type="entry name" value="PROTEASE U48 CAAX PRENYL PROTEASE RCE1"/>
    <property type="match status" value="1"/>
</dbReference>
<name>A0A8J2T6S7_ZYGB2</name>
<keyword evidence="3" id="KW-0645">Protease</keyword>
<keyword evidence="6" id="KW-0256">Endoplasmic reticulum</keyword>
<comment type="similarity">
    <text evidence="2">Belongs to the peptidase U48 family.</text>
</comment>
<evidence type="ECO:0000256" key="4">
    <source>
        <dbReference type="ARBA" id="ARBA00022692"/>
    </source>
</evidence>
<dbReference type="EC" id="3.4.26.1" evidence="10"/>
<comment type="subcellular location">
    <subcellularLocation>
        <location evidence="1">Endoplasmic reticulum membrane</location>
        <topology evidence="1">Multi-pass membrane protein</topology>
    </subcellularLocation>
</comment>
<feature type="transmembrane region" description="Helical" evidence="11">
    <location>
        <begin position="94"/>
        <end position="115"/>
    </location>
</feature>
<keyword evidence="7 11" id="KW-1133">Transmembrane helix</keyword>
<evidence type="ECO:0000256" key="12">
    <source>
        <dbReference type="SAM" id="SignalP"/>
    </source>
</evidence>
<comment type="catalytic activity">
    <reaction evidence="9">
        <text>Hydrolyzes the peptide bond -P2-(S-farnesyl or geranylgeranyl)C-P1'-P2'-P3'-COOH where P1' and P2' are amino acids with aliphatic sidechains and P3' is any C-terminal residue.</text>
        <dbReference type="EC" id="3.4.26.1"/>
    </reaction>
</comment>
<keyword evidence="5" id="KW-0378">Hydrolase</keyword>
<dbReference type="GO" id="GO:0004222">
    <property type="term" value="F:metalloendopeptidase activity"/>
    <property type="evidence" value="ECO:0007669"/>
    <property type="project" value="InterPro"/>
</dbReference>
<dbReference type="EMBL" id="HG316457">
    <property type="protein sequence ID" value="CDF89561.1"/>
    <property type="molecule type" value="Genomic_DNA"/>
</dbReference>
<protein>
    <recommendedName>
        <fullName evidence="10">intramembrane prenyl-peptidase Rce1</fullName>
        <ecNumber evidence="10">3.4.26.1</ecNumber>
    </recommendedName>
</protein>
<reference evidence="15" key="1">
    <citation type="journal article" date="2013" name="Genome Announc.">
        <title>Genome sequence of the food spoilage yeast Zygosaccharomyces bailii CLIB 213(T).</title>
        <authorList>
            <person name="Galeote V."/>
            <person name="Bigey F."/>
            <person name="Devillers H."/>
            <person name="Neuveglise C."/>
            <person name="Dequin S."/>
        </authorList>
    </citation>
    <scope>NUCLEOTIDE SEQUENCE [LARGE SCALE GENOMIC DNA]</scope>
    <source>
        <strain evidence="15">CLIB 213 / ATCC 58445 / CBS 680 / CCRC 21525 / NBRC 1098 / NCYC 1416 / NRRL Y-2227</strain>
    </source>
</reference>
<dbReference type="Pfam" id="PF02517">
    <property type="entry name" value="Rce1-like"/>
    <property type="match status" value="1"/>
</dbReference>
<dbReference type="OrthoDB" id="271604at2759"/>
<accession>A0A8J2T6S7</accession>
<feature type="transmembrane region" description="Helical" evidence="11">
    <location>
        <begin position="264"/>
        <end position="287"/>
    </location>
</feature>
<keyword evidence="8 11" id="KW-0472">Membrane</keyword>
<evidence type="ECO:0000256" key="9">
    <source>
        <dbReference type="ARBA" id="ARBA00047280"/>
    </source>
</evidence>
<dbReference type="AlphaFoldDB" id="A0A8J2T6S7"/>
<evidence type="ECO:0000256" key="10">
    <source>
        <dbReference type="ARBA" id="ARBA00049729"/>
    </source>
</evidence>
<dbReference type="InterPro" id="IPR039731">
    <property type="entry name" value="Rce1"/>
</dbReference>
<evidence type="ECO:0000256" key="2">
    <source>
        <dbReference type="ARBA" id="ARBA00006897"/>
    </source>
</evidence>
<feature type="transmembrane region" description="Helical" evidence="11">
    <location>
        <begin position="43"/>
        <end position="63"/>
    </location>
</feature>
<keyword evidence="15" id="KW-1185">Reference proteome</keyword>
<dbReference type="Proteomes" id="UP000019375">
    <property type="component" value="Unassembled WGS sequence"/>
</dbReference>
<sequence>MVSTAFLVSLYISLSYVGAVYATTARAGDYRSGRDNPQVIKQRMGRICSVMALNLVVIPMLLWHLGHLGSFQEAFLTLGLYPNHSSFFFQPIKALLLISMLYVGPLVDALLYYVFVPSGSLSREFKEELLNIWGLRNYVFAPFSEEVFYTSMILNSYLTLPHEPASNKQLICLTPLFFGLAHLHHAYESYYDSQSSMAAVCLTAAVQAIYTTVFGSFTNCVFLKTGGNLWACVLLHAFCNYMGFPEPSRLYTYYSDVRKPPTPIAAKLLSWWNKCYFCLLLGGIWLFKCNFNPLLNSPYSLI</sequence>
<evidence type="ECO:0000256" key="8">
    <source>
        <dbReference type="ARBA" id="ARBA00023136"/>
    </source>
</evidence>
<feature type="signal peptide" evidence="12">
    <location>
        <begin position="1"/>
        <end position="22"/>
    </location>
</feature>
<dbReference type="InterPro" id="IPR003675">
    <property type="entry name" value="Rce1/LyrA-like_dom"/>
</dbReference>
<evidence type="ECO:0000256" key="6">
    <source>
        <dbReference type="ARBA" id="ARBA00022824"/>
    </source>
</evidence>
<evidence type="ECO:0000313" key="14">
    <source>
        <dbReference type="EMBL" id="CDF89561.1"/>
    </source>
</evidence>
<proteinExistence type="inferred from homology"/>
<feature type="domain" description="CAAX prenyl protease 2/Lysostaphin resistance protein A-like" evidence="13">
    <location>
        <begin position="132"/>
        <end position="242"/>
    </location>
</feature>